<name>A0A645GU65_9ZZZZ</name>
<organism evidence="1">
    <name type="scientific">bioreactor metagenome</name>
    <dbReference type="NCBI Taxonomy" id="1076179"/>
    <lineage>
        <taxon>unclassified sequences</taxon>
        <taxon>metagenomes</taxon>
        <taxon>ecological metagenomes</taxon>
    </lineage>
</organism>
<dbReference type="EMBL" id="VSSQ01081479">
    <property type="protein sequence ID" value="MPN30378.1"/>
    <property type="molecule type" value="Genomic_DNA"/>
</dbReference>
<reference evidence="1" key="1">
    <citation type="submission" date="2019-08" db="EMBL/GenBank/DDBJ databases">
        <authorList>
            <person name="Kucharzyk K."/>
            <person name="Murdoch R.W."/>
            <person name="Higgins S."/>
            <person name="Loffler F."/>
        </authorList>
    </citation>
    <scope>NUCLEOTIDE SEQUENCE</scope>
</reference>
<accession>A0A645GU65</accession>
<dbReference type="AlphaFoldDB" id="A0A645GU65"/>
<comment type="caution">
    <text evidence="1">The sequence shown here is derived from an EMBL/GenBank/DDBJ whole genome shotgun (WGS) entry which is preliminary data.</text>
</comment>
<evidence type="ECO:0000313" key="1">
    <source>
        <dbReference type="EMBL" id="MPN30378.1"/>
    </source>
</evidence>
<gene>
    <name evidence="1" type="ORF">SDC9_177849</name>
</gene>
<sequence>MYGDADFVKSDKYGEKIIRWVSDKNPERSISIVVNSYKRMTISYYCKDIEEKYKEKDIVSVGR</sequence>
<protein>
    <submittedName>
        <fullName evidence="1">Uncharacterized protein</fullName>
    </submittedName>
</protein>
<proteinExistence type="predicted"/>